<reference evidence="2" key="2">
    <citation type="submission" date="2021-04" db="EMBL/GenBank/DDBJ databases">
        <authorList>
            <person name="Podell S."/>
        </authorList>
    </citation>
    <scope>NUCLEOTIDE SEQUENCE</scope>
    <source>
        <strain evidence="2">Hildebrandi</strain>
    </source>
</reference>
<organism evidence="2 3">
    <name type="scientific">Nitzschia inconspicua</name>
    <dbReference type="NCBI Taxonomy" id="303405"/>
    <lineage>
        <taxon>Eukaryota</taxon>
        <taxon>Sar</taxon>
        <taxon>Stramenopiles</taxon>
        <taxon>Ochrophyta</taxon>
        <taxon>Bacillariophyta</taxon>
        <taxon>Bacillariophyceae</taxon>
        <taxon>Bacillariophycidae</taxon>
        <taxon>Bacillariales</taxon>
        <taxon>Bacillariaceae</taxon>
        <taxon>Nitzschia</taxon>
    </lineage>
</organism>
<feature type="region of interest" description="Disordered" evidence="1">
    <location>
        <begin position="62"/>
        <end position="136"/>
    </location>
</feature>
<evidence type="ECO:0000313" key="2">
    <source>
        <dbReference type="EMBL" id="KAG7349959.1"/>
    </source>
</evidence>
<sequence>MVSSNHLKSSGKEAKSRSESNNQNGNEPRPDARNAKKGIDLAEGKIPSLERLMSLFLFKKKKSKRNQTGRRHLLPHRRIHPEDKSAADRRCAEDERGQGKVAHKEAQDSEDNRVSPNGTRINPSSSTVSSPTMSVQLPPNTRLTCQTEALQWLDSHGGHYEMFTDPNLDQIIKRLLDTKLSLSSGQATSGFGLSLGT</sequence>
<protein>
    <submittedName>
        <fullName evidence="2">Uncharacterized protein</fullName>
    </submittedName>
</protein>
<feature type="compositionally biased region" description="Low complexity" evidence="1">
    <location>
        <begin position="123"/>
        <end position="135"/>
    </location>
</feature>
<evidence type="ECO:0000313" key="3">
    <source>
        <dbReference type="Proteomes" id="UP000693970"/>
    </source>
</evidence>
<proteinExistence type="predicted"/>
<feature type="region of interest" description="Disordered" evidence="1">
    <location>
        <begin position="1"/>
        <end position="46"/>
    </location>
</feature>
<name>A0A9K3KV76_9STRA</name>
<keyword evidence="3" id="KW-1185">Reference proteome</keyword>
<dbReference type="EMBL" id="JAGRRH010000019">
    <property type="protein sequence ID" value="KAG7349959.1"/>
    <property type="molecule type" value="Genomic_DNA"/>
</dbReference>
<reference evidence="2" key="1">
    <citation type="journal article" date="2021" name="Sci. Rep.">
        <title>Diploid genomic architecture of Nitzschia inconspicua, an elite biomass production diatom.</title>
        <authorList>
            <person name="Oliver A."/>
            <person name="Podell S."/>
            <person name="Pinowska A."/>
            <person name="Traller J.C."/>
            <person name="Smith S.R."/>
            <person name="McClure R."/>
            <person name="Beliaev A."/>
            <person name="Bohutskyi P."/>
            <person name="Hill E.A."/>
            <person name="Rabines A."/>
            <person name="Zheng H."/>
            <person name="Allen L.Z."/>
            <person name="Kuo A."/>
            <person name="Grigoriev I.V."/>
            <person name="Allen A.E."/>
            <person name="Hazlebeck D."/>
            <person name="Allen E.E."/>
        </authorList>
    </citation>
    <scope>NUCLEOTIDE SEQUENCE</scope>
    <source>
        <strain evidence="2">Hildebrandi</strain>
    </source>
</reference>
<feature type="compositionally biased region" description="Basic and acidic residues" evidence="1">
    <location>
        <begin position="80"/>
        <end position="113"/>
    </location>
</feature>
<comment type="caution">
    <text evidence="2">The sequence shown here is derived from an EMBL/GenBank/DDBJ whole genome shotgun (WGS) entry which is preliminary data.</text>
</comment>
<gene>
    <name evidence="2" type="ORF">IV203_012556</name>
</gene>
<feature type="compositionally biased region" description="Basic residues" evidence="1">
    <location>
        <begin position="62"/>
        <end position="79"/>
    </location>
</feature>
<evidence type="ECO:0000256" key="1">
    <source>
        <dbReference type="SAM" id="MobiDB-lite"/>
    </source>
</evidence>
<dbReference type="Proteomes" id="UP000693970">
    <property type="component" value="Unassembled WGS sequence"/>
</dbReference>
<feature type="compositionally biased region" description="Basic and acidic residues" evidence="1">
    <location>
        <begin position="28"/>
        <end position="43"/>
    </location>
</feature>
<accession>A0A9K3KV76</accession>
<dbReference type="AlphaFoldDB" id="A0A9K3KV76"/>